<organism evidence="2 3">
    <name type="scientific">Actinoallomurus liliacearum</name>
    <dbReference type="NCBI Taxonomy" id="1080073"/>
    <lineage>
        <taxon>Bacteria</taxon>
        <taxon>Bacillati</taxon>
        <taxon>Actinomycetota</taxon>
        <taxon>Actinomycetes</taxon>
        <taxon>Streptosporangiales</taxon>
        <taxon>Thermomonosporaceae</taxon>
        <taxon>Actinoallomurus</taxon>
    </lineage>
</organism>
<evidence type="ECO:0000313" key="2">
    <source>
        <dbReference type="EMBL" id="GAA4612352.1"/>
    </source>
</evidence>
<evidence type="ECO:0000256" key="1">
    <source>
        <dbReference type="SAM" id="MobiDB-lite"/>
    </source>
</evidence>
<dbReference type="EMBL" id="BAABHJ010000020">
    <property type="protein sequence ID" value="GAA4612352.1"/>
    <property type="molecule type" value="Genomic_DNA"/>
</dbReference>
<proteinExistence type="predicted"/>
<gene>
    <name evidence="2" type="ORF">GCM10023195_52840</name>
</gene>
<evidence type="ECO:0000313" key="3">
    <source>
        <dbReference type="Proteomes" id="UP001500212"/>
    </source>
</evidence>
<dbReference type="Proteomes" id="UP001500212">
    <property type="component" value="Unassembled WGS sequence"/>
</dbReference>
<sequence>MVRPVRPGPRTLIGMSPRKNRRDRDTVRETGASAFGGPQRIEEGPDGDWIVRPVAGGTKAYRCPGCDQEITPGVGHLVAWPAEAGGPDDRRHWHRPCWNHRLNRLPNIQRSRRGPRY</sequence>
<name>A0ABP8TNC3_9ACTN</name>
<feature type="region of interest" description="Disordered" evidence="1">
    <location>
        <begin position="1"/>
        <end position="48"/>
    </location>
</feature>
<comment type="caution">
    <text evidence="2">The sequence shown here is derived from an EMBL/GenBank/DDBJ whole genome shotgun (WGS) entry which is preliminary data.</text>
</comment>
<accession>A0ABP8TNC3</accession>
<reference evidence="3" key="1">
    <citation type="journal article" date="2019" name="Int. J. Syst. Evol. Microbiol.">
        <title>The Global Catalogue of Microorganisms (GCM) 10K type strain sequencing project: providing services to taxonomists for standard genome sequencing and annotation.</title>
        <authorList>
            <consortium name="The Broad Institute Genomics Platform"/>
            <consortium name="The Broad Institute Genome Sequencing Center for Infectious Disease"/>
            <person name="Wu L."/>
            <person name="Ma J."/>
        </authorList>
    </citation>
    <scope>NUCLEOTIDE SEQUENCE [LARGE SCALE GENOMIC DNA]</scope>
    <source>
        <strain evidence="3">JCM 17938</strain>
    </source>
</reference>
<protein>
    <submittedName>
        <fullName evidence="2">ATP/GTP-binding protein</fullName>
    </submittedName>
</protein>
<keyword evidence="3" id="KW-1185">Reference proteome</keyword>